<dbReference type="PANTHER" id="PTHR31704">
    <property type="entry name" value="MYB/SANT-LIKE DNA-BINDING DOMAIN PROTEIN-RELATED"/>
    <property type="match status" value="1"/>
</dbReference>
<sequence length="264" mass="30146">MGKVVTRTQFKNKWDHLRKQWKAWKECFGETGLGYDPVTGIIEASDEWWTRKVQACPKALTYKNKPLSNVKSMEIMFEGTVAMGKNAFYMSGEIPNECTEGSRDSTDSKEFVYPQCQSSANVDPMEVEGPASLRARPAVNKGKGLASGVHLFRRICKKPRKKRSVVQDMSNSLKNISDVIVESRSVSTQTPFHTTATNEMQAIMDIGLSLPKVQAGDRLHMFNTFFFMNNLDDRNMFAANVQKKEVQLRWLEKQYEMNLQFHVL</sequence>
<accession>A0AAW2CX54</accession>
<comment type="caution">
    <text evidence="2">The sequence shown here is derived from an EMBL/GenBank/DDBJ whole genome shotgun (WGS) entry which is preliminary data.</text>
</comment>
<evidence type="ECO:0000259" key="1">
    <source>
        <dbReference type="Pfam" id="PF12776"/>
    </source>
</evidence>
<proteinExistence type="predicted"/>
<dbReference type="Proteomes" id="UP001459277">
    <property type="component" value="Unassembled WGS sequence"/>
</dbReference>
<dbReference type="Pfam" id="PF12776">
    <property type="entry name" value="Myb_DNA-bind_3"/>
    <property type="match status" value="1"/>
</dbReference>
<evidence type="ECO:0000313" key="3">
    <source>
        <dbReference type="Proteomes" id="UP001459277"/>
    </source>
</evidence>
<reference evidence="2 3" key="1">
    <citation type="submission" date="2024-01" db="EMBL/GenBank/DDBJ databases">
        <title>A telomere-to-telomere, gap-free genome of sweet tea (Lithocarpus litseifolius).</title>
        <authorList>
            <person name="Zhou J."/>
        </authorList>
    </citation>
    <scope>NUCLEOTIDE SEQUENCE [LARGE SCALE GENOMIC DNA]</scope>
    <source>
        <strain evidence="2">Zhou-2022a</strain>
        <tissue evidence="2">Leaf</tissue>
    </source>
</reference>
<keyword evidence="3" id="KW-1185">Reference proteome</keyword>
<dbReference type="PANTHER" id="PTHR31704:SF37">
    <property type="entry name" value="HEAT SHOCK PROTEIN"/>
    <property type="match status" value="1"/>
</dbReference>
<feature type="domain" description="Myb/SANT-like" evidence="1">
    <location>
        <begin position="5"/>
        <end position="51"/>
    </location>
</feature>
<name>A0AAW2CX54_9ROSI</name>
<dbReference type="EMBL" id="JAZDWU010000005">
    <property type="protein sequence ID" value="KAL0001715.1"/>
    <property type="molecule type" value="Genomic_DNA"/>
</dbReference>
<evidence type="ECO:0000313" key="2">
    <source>
        <dbReference type="EMBL" id="KAL0001715.1"/>
    </source>
</evidence>
<protein>
    <recommendedName>
        <fullName evidence="1">Myb/SANT-like domain-containing protein</fullName>
    </recommendedName>
</protein>
<dbReference type="AlphaFoldDB" id="A0AAW2CX54"/>
<gene>
    <name evidence="2" type="ORF">SO802_015496</name>
</gene>
<organism evidence="2 3">
    <name type="scientific">Lithocarpus litseifolius</name>
    <dbReference type="NCBI Taxonomy" id="425828"/>
    <lineage>
        <taxon>Eukaryota</taxon>
        <taxon>Viridiplantae</taxon>
        <taxon>Streptophyta</taxon>
        <taxon>Embryophyta</taxon>
        <taxon>Tracheophyta</taxon>
        <taxon>Spermatophyta</taxon>
        <taxon>Magnoliopsida</taxon>
        <taxon>eudicotyledons</taxon>
        <taxon>Gunneridae</taxon>
        <taxon>Pentapetalae</taxon>
        <taxon>rosids</taxon>
        <taxon>fabids</taxon>
        <taxon>Fagales</taxon>
        <taxon>Fagaceae</taxon>
        <taxon>Lithocarpus</taxon>
    </lineage>
</organism>
<dbReference type="InterPro" id="IPR024752">
    <property type="entry name" value="Myb/SANT-like_dom"/>
</dbReference>